<feature type="compositionally biased region" description="Polar residues" evidence="1">
    <location>
        <begin position="12"/>
        <end position="26"/>
    </location>
</feature>
<accession>A0ABR1RFH9</accession>
<dbReference type="EMBL" id="JAQQWI010000016">
    <property type="protein sequence ID" value="KAK8009353.1"/>
    <property type="molecule type" value="Genomic_DNA"/>
</dbReference>
<keyword evidence="3" id="KW-1185">Reference proteome</keyword>
<evidence type="ECO:0000313" key="3">
    <source>
        <dbReference type="Proteomes" id="UP001396898"/>
    </source>
</evidence>
<gene>
    <name evidence="2" type="ORF">PG991_011904</name>
</gene>
<evidence type="ECO:0000313" key="2">
    <source>
        <dbReference type="EMBL" id="KAK8009353.1"/>
    </source>
</evidence>
<protein>
    <submittedName>
        <fullName evidence="2">Uncharacterized protein</fullName>
    </submittedName>
</protein>
<comment type="caution">
    <text evidence="2">The sequence shown here is derived from an EMBL/GenBank/DDBJ whole genome shotgun (WGS) entry which is preliminary data.</text>
</comment>
<organism evidence="2 3">
    <name type="scientific">Apiospora marii</name>
    <dbReference type="NCBI Taxonomy" id="335849"/>
    <lineage>
        <taxon>Eukaryota</taxon>
        <taxon>Fungi</taxon>
        <taxon>Dikarya</taxon>
        <taxon>Ascomycota</taxon>
        <taxon>Pezizomycotina</taxon>
        <taxon>Sordariomycetes</taxon>
        <taxon>Xylariomycetidae</taxon>
        <taxon>Amphisphaeriales</taxon>
        <taxon>Apiosporaceae</taxon>
        <taxon>Apiospora</taxon>
    </lineage>
</organism>
<feature type="region of interest" description="Disordered" evidence="1">
    <location>
        <begin position="1"/>
        <end position="26"/>
    </location>
</feature>
<dbReference type="Proteomes" id="UP001396898">
    <property type="component" value="Unassembled WGS sequence"/>
</dbReference>
<proteinExistence type="predicted"/>
<name>A0ABR1RFH9_9PEZI</name>
<reference evidence="2 3" key="1">
    <citation type="submission" date="2023-01" db="EMBL/GenBank/DDBJ databases">
        <title>Analysis of 21 Apiospora genomes using comparative genomics revels a genus with tremendous synthesis potential of carbohydrate active enzymes and secondary metabolites.</title>
        <authorList>
            <person name="Sorensen T."/>
        </authorList>
    </citation>
    <scope>NUCLEOTIDE SEQUENCE [LARGE SCALE GENOMIC DNA]</scope>
    <source>
        <strain evidence="2 3">CBS 20057</strain>
    </source>
</reference>
<feature type="region of interest" description="Disordered" evidence="1">
    <location>
        <begin position="57"/>
        <end position="76"/>
    </location>
</feature>
<sequence length="76" mass="7877">MRVTPSKPPTSIAAQTGSTSTNAMSQSKIDELLKAGSRESPAERRARVERVVAEATAALTPVEPHGGGAHTHNGTN</sequence>
<evidence type="ECO:0000256" key="1">
    <source>
        <dbReference type="SAM" id="MobiDB-lite"/>
    </source>
</evidence>